<dbReference type="Gene3D" id="1.10.760.10">
    <property type="entry name" value="Cytochrome c-like domain"/>
    <property type="match status" value="1"/>
</dbReference>
<dbReference type="AlphaFoldDB" id="A0A841HVU1"/>
<dbReference type="RefSeq" id="WP_183983581.1">
    <property type="nucleotide sequence ID" value="NZ_JACHHG010000001.1"/>
</dbReference>
<dbReference type="PROSITE" id="PS51007">
    <property type="entry name" value="CYTC"/>
    <property type="match status" value="1"/>
</dbReference>
<keyword evidence="1 4" id="KW-0349">Heme</keyword>
<evidence type="ECO:0000256" key="1">
    <source>
        <dbReference type="ARBA" id="ARBA00022617"/>
    </source>
</evidence>
<accession>A0A841HVU1</accession>
<dbReference type="GO" id="GO:0046872">
    <property type="term" value="F:metal ion binding"/>
    <property type="evidence" value="ECO:0007669"/>
    <property type="project" value="UniProtKB-KW"/>
</dbReference>
<name>A0A841HVU1_9DEIO</name>
<feature type="compositionally biased region" description="Low complexity" evidence="5">
    <location>
        <begin position="29"/>
        <end position="43"/>
    </location>
</feature>
<keyword evidence="6" id="KW-0732">Signal</keyword>
<keyword evidence="3 4" id="KW-0408">Iron</keyword>
<evidence type="ECO:0000256" key="4">
    <source>
        <dbReference type="PROSITE-ProRule" id="PRU00433"/>
    </source>
</evidence>
<dbReference type="PANTHER" id="PTHR35008">
    <property type="entry name" value="BLL4482 PROTEIN-RELATED"/>
    <property type="match status" value="1"/>
</dbReference>
<protein>
    <submittedName>
        <fullName evidence="8">Mono/diheme cytochrome c family protein</fullName>
    </submittedName>
</protein>
<feature type="region of interest" description="Disordered" evidence="5">
    <location>
        <begin position="21"/>
        <end position="44"/>
    </location>
</feature>
<evidence type="ECO:0000256" key="6">
    <source>
        <dbReference type="SAM" id="SignalP"/>
    </source>
</evidence>
<proteinExistence type="predicted"/>
<evidence type="ECO:0000256" key="5">
    <source>
        <dbReference type="SAM" id="MobiDB-lite"/>
    </source>
</evidence>
<feature type="chain" id="PRO_5032641849" evidence="6">
    <location>
        <begin position="20"/>
        <end position="149"/>
    </location>
</feature>
<dbReference type="Proteomes" id="UP000569951">
    <property type="component" value="Unassembled WGS sequence"/>
</dbReference>
<keyword evidence="2 4" id="KW-0479">Metal-binding</keyword>
<dbReference type="GO" id="GO:0009055">
    <property type="term" value="F:electron transfer activity"/>
    <property type="evidence" value="ECO:0007669"/>
    <property type="project" value="InterPro"/>
</dbReference>
<sequence length="149" mass="15686">MHLKPALGSLILLGFAALAQQSPPPAAPTRPATPASSPAPARSGIPFTAAQATRGQEVYTAHCAMCHGAQLQGGGAPPLAGEAFDKRWNGKTVNDLHFIAKTTMPRRNPDSLPAKDYLAVVSYILQQNGYRAGDAALEQTALKNYRIAP</sequence>
<evidence type="ECO:0000256" key="3">
    <source>
        <dbReference type="ARBA" id="ARBA00023004"/>
    </source>
</evidence>
<feature type="domain" description="Cytochrome c" evidence="7">
    <location>
        <begin position="50"/>
        <end position="128"/>
    </location>
</feature>
<comment type="caution">
    <text evidence="8">The sequence shown here is derived from an EMBL/GenBank/DDBJ whole genome shotgun (WGS) entry which is preliminary data.</text>
</comment>
<dbReference type="InterPro" id="IPR009056">
    <property type="entry name" value="Cyt_c-like_dom"/>
</dbReference>
<evidence type="ECO:0000256" key="2">
    <source>
        <dbReference type="ARBA" id="ARBA00022723"/>
    </source>
</evidence>
<keyword evidence="9" id="KW-1185">Reference proteome</keyword>
<dbReference type="GO" id="GO:0020037">
    <property type="term" value="F:heme binding"/>
    <property type="evidence" value="ECO:0007669"/>
    <property type="project" value="InterPro"/>
</dbReference>
<dbReference type="SUPFAM" id="SSF46626">
    <property type="entry name" value="Cytochrome c"/>
    <property type="match status" value="1"/>
</dbReference>
<evidence type="ECO:0000313" key="9">
    <source>
        <dbReference type="Proteomes" id="UP000569951"/>
    </source>
</evidence>
<dbReference type="Pfam" id="PF13442">
    <property type="entry name" value="Cytochrome_CBB3"/>
    <property type="match status" value="1"/>
</dbReference>
<dbReference type="PANTHER" id="PTHR35008:SF8">
    <property type="entry name" value="ALCOHOL DEHYDROGENASE CYTOCHROME C SUBUNIT"/>
    <property type="match status" value="1"/>
</dbReference>
<dbReference type="EMBL" id="JACHHG010000001">
    <property type="protein sequence ID" value="MBB6096784.1"/>
    <property type="molecule type" value="Genomic_DNA"/>
</dbReference>
<evidence type="ECO:0000259" key="7">
    <source>
        <dbReference type="PROSITE" id="PS51007"/>
    </source>
</evidence>
<dbReference type="InterPro" id="IPR036909">
    <property type="entry name" value="Cyt_c-like_dom_sf"/>
</dbReference>
<reference evidence="8 9" key="1">
    <citation type="submission" date="2020-08" db="EMBL/GenBank/DDBJ databases">
        <title>Genomic Encyclopedia of Type Strains, Phase IV (KMG-IV): sequencing the most valuable type-strain genomes for metagenomic binning, comparative biology and taxonomic classification.</title>
        <authorList>
            <person name="Goeker M."/>
        </authorList>
    </citation>
    <scope>NUCLEOTIDE SEQUENCE [LARGE SCALE GENOMIC DNA]</scope>
    <source>
        <strain evidence="8 9">DSM 21458</strain>
    </source>
</reference>
<dbReference type="InterPro" id="IPR051459">
    <property type="entry name" value="Cytochrome_c-type_DH"/>
</dbReference>
<evidence type="ECO:0000313" key="8">
    <source>
        <dbReference type="EMBL" id="MBB6096784.1"/>
    </source>
</evidence>
<gene>
    <name evidence="8" type="ORF">HNR42_000196</name>
</gene>
<feature type="signal peptide" evidence="6">
    <location>
        <begin position="1"/>
        <end position="19"/>
    </location>
</feature>
<organism evidence="8 9">
    <name type="scientific">Deinobacterium chartae</name>
    <dbReference type="NCBI Taxonomy" id="521158"/>
    <lineage>
        <taxon>Bacteria</taxon>
        <taxon>Thermotogati</taxon>
        <taxon>Deinococcota</taxon>
        <taxon>Deinococci</taxon>
        <taxon>Deinococcales</taxon>
        <taxon>Deinococcaceae</taxon>
        <taxon>Deinobacterium</taxon>
    </lineage>
</organism>